<dbReference type="GO" id="GO:0004058">
    <property type="term" value="F:aromatic-L-amino-acid decarboxylase activity"/>
    <property type="evidence" value="ECO:0007669"/>
    <property type="project" value="UniProtKB-ARBA"/>
</dbReference>
<evidence type="ECO:0000256" key="5">
    <source>
        <dbReference type="ARBA" id="ARBA00023239"/>
    </source>
</evidence>
<comment type="similarity">
    <text evidence="2 7">Belongs to the group II decarboxylase family.</text>
</comment>
<evidence type="ECO:0000256" key="7">
    <source>
        <dbReference type="RuleBase" id="RU000382"/>
    </source>
</evidence>
<evidence type="ECO:0000256" key="2">
    <source>
        <dbReference type="ARBA" id="ARBA00009533"/>
    </source>
</evidence>
<evidence type="ECO:0000256" key="4">
    <source>
        <dbReference type="ARBA" id="ARBA00022898"/>
    </source>
</evidence>
<keyword evidence="3" id="KW-0210">Decarboxylase</keyword>
<dbReference type="Gene3D" id="3.90.1150.10">
    <property type="entry name" value="Aspartate Aminotransferase, domain 1"/>
    <property type="match status" value="1"/>
</dbReference>
<dbReference type="PANTHER" id="PTHR11999:SF70">
    <property type="entry name" value="MIP05841P"/>
    <property type="match status" value="1"/>
</dbReference>
<dbReference type="EMBL" id="SNXZ01000002">
    <property type="protein sequence ID" value="TDQ01491.1"/>
    <property type="molecule type" value="Genomic_DNA"/>
</dbReference>
<keyword evidence="9" id="KW-1185">Reference proteome</keyword>
<keyword evidence="4 6" id="KW-0663">Pyridoxal phosphate</keyword>
<evidence type="ECO:0000256" key="3">
    <source>
        <dbReference type="ARBA" id="ARBA00022793"/>
    </source>
</evidence>
<dbReference type="GO" id="GO:0030170">
    <property type="term" value="F:pyridoxal phosphate binding"/>
    <property type="evidence" value="ECO:0007669"/>
    <property type="project" value="InterPro"/>
</dbReference>
<evidence type="ECO:0000313" key="8">
    <source>
        <dbReference type="EMBL" id="TDQ01491.1"/>
    </source>
</evidence>
<dbReference type="SUPFAM" id="SSF53383">
    <property type="entry name" value="PLP-dependent transferases"/>
    <property type="match status" value="1"/>
</dbReference>
<dbReference type="InterPro" id="IPR015422">
    <property type="entry name" value="PyrdxlP-dep_Trfase_small"/>
</dbReference>
<protein>
    <submittedName>
        <fullName evidence="8">Glutamate/tyrosine decarboxylase-like PLP-dependent enzyme</fullName>
    </submittedName>
</protein>
<evidence type="ECO:0000256" key="1">
    <source>
        <dbReference type="ARBA" id="ARBA00001933"/>
    </source>
</evidence>
<comment type="cofactor">
    <cofactor evidence="1 6 7">
        <name>pyridoxal 5'-phosphate</name>
        <dbReference type="ChEBI" id="CHEBI:597326"/>
    </cofactor>
</comment>
<proteinExistence type="inferred from homology"/>
<evidence type="ECO:0000313" key="9">
    <source>
        <dbReference type="Proteomes" id="UP000295444"/>
    </source>
</evidence>
<dbReference type="RefSeq" id="WP_133850066.1">
    <property type="nucleotide sequence ID" value="NZ_SNXZ01000002.1"/>
</dbReference>
<dbReference type="InterPro" id="IPR015424">
    <property type="entry name" value="PyrdxlP-dep_Trfase"/>
</dbReference>
<dbReference type="AlphaFoldDB" id="A0A4V3CZY0"/>
<gene>
    <name evidence="8" type="ORF">EV186_1021360</name>
</gene>
<dbReference type="GO" id="GO:0019752">
    <property type="term" value="P:carboxylic acid metabolic process"/>
    <property type="evidence" value="ECO:0007669"/>
    <property type="project" value="InterPro"/>
</dbReference>
<feature type="modified residue" description="N6-(pyridoxal phosphate)lysine" evidence="6">
    <location>
        <position position="287"/>
    </location>
</feature>
<organism evidence="8 9">
    <name type="scientific">Labedaea rhizosphaerae</name>
    <dbReference type="NCBI Taxonomy" id="598644"/>
    <lineage>
        <taxon>Bacteria</taxon>
        <taxon>Bacillati</taxon>
        <taxon>Actinomycetota</taxon>
        <taxon>Actinomycetes</taxon>
        <taxon>Pseudonocardiales</taxon>
        <taxon>Pseudonocardiaceae</taxon>
        <taxon>Labedaea</taxon>
    </lineage>
</organism>
<name>A0A4V3CZY0_LABRH</name>
<dbReference type="PANTHER" id="PTHR11999">
    <property type="entry name" value="GROUP II PYRIDOXAL-5-PHOSPHATE DECARBOXYLASE"/>
    <property type="match status" value="1"/>
</dbReference>
<keyword evidence="5 7" id="KW-0456">Lyase</keyword>
<dbReference type="Proteomes" id="UP000295444">
    <property type="component" value="Unassembled WGS sequence"/>
</dbReference>
<dbReference type="InterPro" id="IPR002129">
    <property type="entry name" value="PyrdxlP-dep_de-COase"/>
</dbReference>
<dbReference type="InterPro" id="IPR010977">
    <property type="entry name" value="Aromatic_deC"/>
</dbReference>
<accession>A0A4V3CZY0</accession>
<dbReference type="InterPro" id="IPR015421">
    <property type="entry name" value="PyrdxlP-dep_Trfase_major"/>
</dbReference>
<dbReference type="Gene3D" id="3.40.640.10">
    <property type="entry name" value="Type I PLP-dependent aspartate aminotransferase-like (Major domain)"/>
    <property type="match status" value="1"/>
</dbReference>
<comment type="caution">
    <text evidence="8">The sequence shown here is derived from an EMBL/GenBank/DDBJ whole genome shotgun (WGS) entry which is preliminary data.</text>
</comment>
<evidence type="ECO:0000256" key="6">
    <source>
        <dbReference type="PIRSR" id="PIRSR602129-50"/>
    </source>
</evidence>
<sequence>MTDRDHLFADAAARARRYLSTVDKRRVAPDAEAQDNLKRFDEALPEQTTDAAETIALLDDAGSAATVASAGSRYFGFVTGGTLPAALAAGVLGLAWDQNSALPVMSPVAAKLHRVTRSWLVELLGLPTTTEIAFVSGATMANATALTAARDDQLAKAGWDVQADGLFGAPPLTVVVGEQAHSTLGKALGLIGLGRQRVITVPADDQGRMLADRLPDLRGPLIVCAQAGEVNTGAFDPFPTIVDWARERDAWVHVDGAFGLWAAADPALWPLTGGLGTADSWATDAHKWLNVSYDSGIAFVRDPVALRRSFASVAGYLPPDNAYEAMHHTPQSSQRARQLEVWAVLRSLGRAGVARLVHRSCELARRMADRLAAGGLTVLNDVVLNQVMVRADAALIAAVQRDGTCWCGPTTWHGETAMRISVSGWATDESDVDESAAAILRCASYNRAGD</sequence>
<dbReference type="Pfam" id="PF00282">
    <property type="entry name" value="Pyridoxal_deC"/>
    <property type="match status" value="1"/>
</dbReference>
<reference evidence="8 9" key="1">
    <citation type="submission" date="2019-03" db="EMBL/GenBank/DDBJ databases">
        <title>Genomic Encyclopedia of Type Strains, Phase IV (KMG-IV): sequencing the most valuable type-strain genomes for metagenomic binning, comparative biology and taxonomic classification.</title>
        <authorList>
            <person name="Goeker M."/>
        </authorList>
    </citation>
    <scope>NUCLEOTIDE SEQUENCE [LARGE SCALE GENOMIC DNA]</scope>
    <source>
        <strain evidence="8 9">DSM 45361</strain>
    </source>
</reference>
<dbReference type="OrthoDB" id="3335676at2"/>